<dbReference type="PANTHER" id="PTHR13929">
    <property type="entry name" value="1,4-DIHYDROXY-2-NAPHTHOATE OCTAPRENYLTRANSFERASE"/>
    <property type="match status" value="1"/>
</dbReference>
<feature type="transmembrane region" description="Helical" evidence="8">
    <location>
        <begin position="119"/>
        <end position="138"/>
    </location>
</feature>
<dbReference type="InterPro" id="IPR044878">
    <property type="entry name" value="UbiA_sf"/>
</dbReference>
<organism evidence="10 11">
    <name type="scientific">Flagellimonas zhangzhouensis</name>
    <dbReference type="NCBI Taxonomy" id="1073328"/>
    <lineage>
        <taxon>Bacteria</taxon>
        <taxon>Pseudomonadati</taxon>
        <taxon>Bacteroidota</taxon>
        <taxon>Flavobacteriia</taxon>
        <taxon>Flavobacteriales</taxon>
        <taxon>Flavobacteriaceae</taxon>
        <taxon>Flagellimonas</taxon>
    </lineage>
</organism>
<feature type="transmembrane region" description="Helical" evidence="8">
    <location>
        <begin position="225"/>
        <end position="242"/>
    </location>
</feature>
<evidence type="ECO:0000313" key="11">
    <source>
        <dbReference type="Proteomes" id="UP000199592"/>
    </source>
</evidence>
<feature type="transmembrane region" description="Helical" evidence="8">
    <location>
        <begin position="177"/>
        <end position="197"/>
    </location>
</feature>
<feature type="transmembrane region" description="Helical" evidence="8">
    <location>
        <begin position="38"/>
        <end position="58"/>
    </location>
</feature>
<evidence type="ECO:0000256" key="5">
    <source>
        <dbReference type="ARBA" id="ARBA00022692"/>
    </source>
</evidence>
<comment type="function">
    <text evidence="8">Conversion of 1,4-dihydroxy-2-naphthoate (DHNA) to demethylmenaquinone (DMK).</text>
</comment>
<comment type="similarity">
    <text evidence="8">Belongs to the MenA family. Type 1 subfamily.</text>
</comment>
<evidence type="ECO:0000256" key="4">
    <source>
        <dbReference type="ARBA" id="ARBA00022679"/>
    </source>
</evidence>
<gene>
    <name evidence="8" type="primary">menA</name>
    <name evidence="10" type="ORF">SAMN04487892_1284</name>
</gene>
<evidence type="ECO:0000256" key="7">
    <source>
        <dbReference type="ARBA" id="ARBA00023136"/>
    </source>
</evidence>
<dbReference type="GO" id="GO:0009234">
    <property type="term" value="P:menaquinone biosynthetic process"/>
    <property type="evidence" value="ECO:0007669"/>
    <property type="project" value="UniProtKB-UniRule"/>
</dbReference>
<dbReference type="CDD" id="cd13962">
    <property type="entry name" value="PT_UbiA_UBIAD1"/>
    <property type="match status" value="1"/>
</dbReference>
<name>A0A1H2SV70_9FLAO</name>
<dbReference type="Gene3D" id="1.10.357.140">
    <property type="entry name" value="UbiA prenyltransferase"/>
    <property type="match status" value="1"/>
</dbReference>
<keyword evidence="2 8" id="KW-0474">Menaquinone biosynthesis</keyword>
<dbReference type="AlphaFoldDB" id="A0A1H2SV70"/>
<feature type="transmembrane region" description="Helical" evidence="8">
    <location>
        <begin position="94"/>
        <end position="113"/>
    </location>
</feature>
<evidence type="ECO:0000256" key="9">
    <source>
        <dbReference type="NCBIfam" id="TIGR00751"/>
    </source>
</evidence>
<keyword evidence="6 8" id="KW-1133">Transmembrane helix</keyword>
<dbReference type="EMBL" id="FNMY01000001">
    <property type="protein sequence ID" value="SDW35488.1"/>
    <property type="molecule type" value="Genomic_DNA"/>
</dbReference>
<dbReference type="InterPro" id="IPR004657">
    <property type="entry name" value="MenA"/>
</dbReference>
<comment type="subcellular location">
    <subcellularLocation>
        <location evidence="8">Cell membrane</location>
        <topology evidence="8">Multi-pass membrane protein</topology>
    </subcellularLocation>
    <subcellularLocation>
        <location evidence="1">Membrane</location>
        <topology evidence="1">Multi-pass membrane protein</topology>
    </subcellularLocation>
</comment>
<keyword evidence="5 8" id="KW-0812">Transmembrane</keyword>
<keyword evidence="4 8" id="KW-0808">Transferase</keyword>
<dbReference type="EC" id="2.5.1.74" evidence="8 9"/>
<dbReference type="PIRSF" id="PIRSF005355">
    <property type="entry name" value="UBIAD1"/>
    <property type="match status" value="1"/>
</dbReference>
<dbReference type="PANTHER" id="PTHR13929:SF0">
    <property type="entry name" value="UBIA PRENYLTRANSFERASE DOMAIN-CONTAINING PROTEIN 1"/>
    <property type="match status" value="1"/>
</dbReference>
<keyword evidence="7 8" id="KW-0472">Membrane</keyword>
<evidence type="ECO:0000256" key="6">
    <source>
        <dbReference type="ARBA" id="ARBA00022989"/>
    </source>
</evidence>
<dbReference type="InterPro" id="IPR026046">
    <property type="entry name" value="UBIAD1"/>
</dbReference>
<comment type="pathway">
    <text evidence="8">Quinol/quinone metabolism; menaquinone biosynthesis; menaquinol from 1,4-dihydroxy-2-naphthoate: step 1/2.</text>
</comment>
<feature type="transmembrane region" description="Helical" evidence="8">
    <location>
        <begin position="12"/>
        <end position="32"/>
    </location>
</feature>
<proteinExistence type="inferred from homology"/>
<dbReference type="GO" id="GO:0046428">
    <property type="term" value="F:1,4-dihydroxy-2-naphthoate polyprenyltransferase activity"/>
    <property type="evidence" value="ECO:0007669"/>
    <property type="project" value="UniProtKB-UniRule"/>
</dbReference>
<dbReference type="GO" id="GO:0005886">
    <property type="term" value="C:plasma membrane"/>
    <property type="evidence" value="ECO:0007669"/>
    <property type="project" value="UniProtKB-SubCell"/>
</dbReference>
<dbReference type="HAMAP" id="MF_01937">
    <property type="entry name" value="MenA_1"/>
    <property type="match status" value="1"/>
</dbReference>
<evidence type="ECO:0000256" key="2">
    <source>
        <dbReference type="ARBA" id="ARBA00022428"/>
    </source>
</evidence>
<dbReference type="OrthoDB" id="9767568at2"/>
<evidence type="ECO:0000256" key="3">
    <source>
        <dbReference type="ARBA" id="ARBA00022475"/>
    </source>
</evidence>
<dbReference type="STRING" id="1073328.SAMN05216294_2643"/>
<dbReference type="UniPathway" id="UPA00079">
    <property type="reaction ID" value="UER00168"/>
</dbReference>
<dbReference type="RefSeq" id="WP_090297072.1">
    <property type="nucleotide sequence ID" value="NZ_FNKI01000002.1"/>
</dbReference>
<sequence length="302" mass="33254">MANTKAWIQAARLRTLPLSLSGIIVGTALAMMHGQFDVTIFVLALLTTVGFQVTSNFANDYGDGVKGTDNEDRIGPVRALQSGAISRANLKNGIIISIIISMALALVLIYKAFGLDNLLYILIFFVLGLLSIWAAIKYTMGSNPYGYKGMGDLFVFLFFGLLGVLGSMFLFTKSLHATAWLPAIAIGLLCVGVLNLNNLRDVVSDKKHGKYTLVVKMGFENGKQYHFALISIPLLCFLLFIYLENIHWSHSFFLLAFIPLLIHLRKVMVTQDPGLLDGELKKLALSTFLLAVLFIISVNIFL</sequence>
<dbReference type="Pfam" id="PF01040">
    <property type="entry name" value="UbiA"/>
    <property type="match status" value="1"/>
</dbReference>
<comment type="catalytic activity">
    <reaction evidence="8">
        <text>an all-trans-polyprenyl diphosphate + 1,4-dihydroxy-2-naphthoate + H(+) = a 2-demethylmenaquinol + CO2 + diphosphate</text>
        <dbReference type="Rhea" id="RHEA:26478"/>
        <dbReference type="Rhea" id="RHEA-COMP:9563"/>
        <dbReference type="Rhea" id="RHEA-COMP:9564"/>
        <dbReference type="ChEBI" id="CHEBI:11173"/>
        <dbReference type="ChEBI" id="CHEBI:15378"/>
        <dbReference type="ChEBI" id="CHEBI:16526"/>
        <dbReference type="ChEBI" id="CHEBI:33019"/>
        <dbReference type="ChEBI" id="CHEBI:55437"/>
        <dbReference type="ChEBI" id="CHEBI:58914"/>
        <dbReference type="EC" id="2.5.1.74"/>
    </reaction>
</comment>
<protein>
    <recommendedName>
        <fullName evidence="8 9">1,4-dihydroxy-2-naphthoate octaprenyltransferase</fullName>
        <shortName evidence="8">DHNA-octaprenyltransferase</shortName>
        <ecNumber evidence="8 9">2.5.1.74</ecNumber>
    </recommendedName>
</protein>
<reference evidence="11" key="1">
    <citation type="submission" date="2016-10" db="EMBL/GenBank/DDBJ databases">
        <authorList>
            <person name="Varghese N."/>
            <person name="Submissions S."/>
        </authorList>
    </citation>
    <scope>NUCLEOTIDE SEQUENCE [LARGE SCALE GENOMIC DNA]</scope>
    <source>
        <strain evidence="11">DSM 25030</strain>
    </source>
</reference>
<keyword evidence="11" id="KW-1185">Reference proteome</keyword>
<evidence type="ECO:0000313" key="10">
    <source>
        <dbReference type="EMBL" id="SDW35488.1"/>
    </source>
</evidence>
<evidence type="ECO:0000256" key="8">
    <source>
        <dbReference type="HAMAP-Rule" id="MF_01937"/>
    </source>
</evidence>
<dbReference type="InterPro" id="IPR000537">
    <property type="entry name" value="UbiA_prenyltransferase"/>
</dbReference>
<dbReference type="NCBIfam" id="TIGR00751">
    <property type="entry name" value="menA"/>
    <property type="match status" value="1"/>
</dbReference>
<evidence type="ECO:0000256" key="1">
    <source>
        <dbReference type="ARBA" id="ARBA00004141"/>
    </source>
</evidence>
<feature type="transmembrane region" description="Helical" evidence="8">
    <location>
        <begin position="284"/>
        <end position="301"/>
    </location>
</feature>
<accession>A0A1H2SV70</accession>
<keyword evidence="3 8" id="KW-1003">Cell membrane</keyword>
<dbReference type="Proteomes" id="UP000199592">
    <property type="component" value="Unassembled WGS sequence"/>
</dbReference>
<dbReference type="GO" id="GO:0042371">
    <property type="term" value="P:vitamin K biosynthetic process"/>
    <property type="evidence" value="ECO:0007669"/>
    <property type="project" value="TreeGrafter"/>
</dbReference>
<feature type="transmembrane region" description="Helical" evidence="8">
    <location>
        <begin position="150"/>
        <end position="171"/>
    </location>
</feature>